<dbReference type="PANTHER" id="PTHR47518:SF7">
    <property type="entry name" value="G_PROTEIN_RECEP_F1_2 DOMAIN-CONTAINING PROTEIN"/>
    <property type="match status" value="1"/>
</dbReference>
<feature type="transmembrane region" description="Helical" evidence="1">
    <location>
        <begin position="6"/>
        <end position="25"/>
    </location>
</feature>
<organism evidence="2 3">
    <name type="scientific">Angiostrongylus cantonensis</name>
    <name type="common">Rat lungworm</name>
    <dbReference type="NCBI Taxonomy" id="6313"/>
    <lineage>
        <taxon>Eukaryota</taxon>
        <taxon>Metazoa</taxon>
        <taxon>Ecdysozoa</taxon>
        <taxon>Nematoda</taxon>
        <taxon>Chromadorea</taxon>
        <taxon>Rhabditida</taxon>
        <taxon>Rhabditina</taxon>
        <taxon>Rhabditomorpha</taxon>
        <taxon>Strongyloidea</taxon>
        <taxon>Metastrongylidae</taxon>
        <taxon>Angiostrongylus</taxon>
    </lineage>
</organism>
<dbReference type="PANTHER" id="PTHR47518">
    <property type="entry name" value="SERPENTINE RECEPTOR CLASS EPSILON-13-RELATED"/>
    <property type="match status" value="1"/>
</dbReference>
<keyword evidence="1" id="KW-0812">Transmembrane</keyword>
<name>A0A158P8J4_ANGCA</name>
<evidence type="ECO:0000313" key="2">
    <source>
        <dbReference type="Proteomes" id="UP000035642"/>
    </source>
</evidence>
<dbReference type="InterPro" id="IPR052854">
    <property type="entry name" value="Serpentine_rcpt_epsilon"/>
</dbReference>
<dbReference type="AlphaFoldDB" id="A0A158P8J4"/>
<sequence>MIVDCKALTAAANIMLSVMYLYHVASSIPFSISELSLASIFGSNFSVLLAFFCLSYALSDFLEMFCTSAQLFDNVEDNVVKIIKKLGELFYVYASPCAVLLVVERAIATLYSVQYEQLQPWSVFWMGQVFCVIFAFLVVFCQFWIEFNYNIQQWSLLAIQLAIISSLTVLLILNYIRKKRLLGSGLLRSRYQTAENINVLRISVQVILLDAAVTLLDISFESLFSVKPVFEPEKCGTSGYVALFIVSQMLRDCAEALIPISILVLHPCIKKMININFRWCQIGKFSCINKTASSTVISGVQISDIYFNNLRVMWNK</sequence>
<reference evidence="2" key="1">
    <citation type="submission" date="2012-09" db="EMBL/GenBank/DDBJ databases">
        <authorList>
            <person name="Martin A.A."/>
        </authorList>
    </citation>
    <scope>NUCLEOTIDE SEQUENCE</scope>
</reference>
<dbReference type="Proteomes" id="UP000035642">
    <property type="component" value="Unassembled WGS sequence"/>
</dbReference>
<accession>A0A158P8J4</accession>
<feature type="transmembrane region" description="Helical" evidence="1">
    <location>
        <begin position="90"/>
        <end position="111"/>
    </location>
</feature>
<dbReference type="WBParaSite" id="ACAC_0000714601-mRNA-1">
    <property type="protein sequence ID" value="ACAC_0000714601-mRNA-1"/>
    <property type="gene ID" value="ACAC_0000714601"/>
</dbReference>
<evidence type="ECO:0000313" key="3">
    <source>
        <dbReference type="WBParaSite" id="ACAC_0000714601-mRNA-1"/>
    </source>
</evidence>
<keyword evidence="1" id="KW-1133">Transmembrane helix</keyword>
<feature type="transmembrane region" description="Helical" evidence="1">
    <location>
        <begin position="157"/>
        <end position="176"/>
    </location>
</feature>
<reference evidence="3" key="2">
    <citation type="submission" date="2016-04" db="UniProtKB">
        <authorList>
            <consortium name="WormBaseParasite"/>
        </authorList>
    </citation>
    <scope>IDENTIFICATION</scope>
</reference>
<feature type="transmembrane region" description="Helical" evidence="1">
    <location>
        <begin position="37"/>
        <end position="58"/>
    </location>
</feature>
<keyword evidence="2" id="KW-1185">Reference proteome</keyword>
<evidence type="ECO:0000256" key="1">
    <source>
        <dbReference type="SAM" id="Phobius"/>
    </source>
</evidence>
<feature type="transmembrane region" description="Helical" evidence="1">
    <location>
        <begin position="123"/>
        <end position="145"/>
    </location>
</feature>
<protein>
    <submittedName>
        <fullName evidence="3">Serpentine Receptor, class BC (Class B-like)</fullName>
    </submittedName>
</protein>
<keyword evidence="1" id="KW-0472">Membrane</keyword>
<proteinExistence type="predicted"/>